<evidence type="ECO:0000256" key="1">
    <source>
        <dbReference type="SAM" id="SignalP"/>
    </source>
</evidence>
<keyword evidence="1" id="KW-0732">Signal</keyword>
<protein>
    <submittedName>
        <fullName evidence="2">Uncharacterized protein</fullName>
    </submittedName>
</protein>
<keyword evidence="3" id="KW-1185">Reference proteome</keyword>
<proteinExistence type="predicted"/>
<comment type="caution">
    <text evidence="2">The sequence shown here is derived from an EMBL/GenBank/DDBJ whole genome shotgun (WGS) entry which is preliminary data.</text>
</comment>
<evidence type="ECO:0000313" key="2">
    <source>
        <dbReference type="EMBL" id="MEA5517951.1"/>
    </source>
</evidence>
<feature type="signal peptide" evidence="1">
    <location>
        <begin position="1"/>
        <end position="31"/>
    </location>
</feature>
<sequence length="65" mass="6826">MTRSIYHHLARATAGITLLSFSAFLAEPARAGIFAAPFSDFYSSQSLGPIALDSGGNVYCGNSAR</sequence>
<gene>
    <name evidence="2" type="ORF">VB854_03195</name>
</gene>
<dbReference type="EMBL" id="JAYGHT010000005">
    <property type="protein sequence ID" value="MEA5517951.1"/>
    <property type="molecule type" value="Genomic_DNA"/>
</dbReference>
<accession>A0ABU5TST6</accession>
<organism evidence="2 3">
    <name type="scientific">Limnoraphis robusta CCNP1315</name>
    <dbReference type="NCBI Taxonomy" id="3110306"/>
    <lineage>
        <taxon>Bacteria</taxon>
        <taxon>Bacillati</taxon>
        <taxon>Cyanobacteriota</taxon>
        <taxon>Cyanophyceae</taxon>
        <taxon>Oscillatoriophycideae</taxon>
        <taxon>Oscillatoriales</taxon>
        <taxon>Sirenicapillariaceae</taxon>
        <taxon>Limnoraphis</taxon>
    </lineage>
</organism>
<dbReference type="RefSeq" id="WP_323220531.1">
    <property type="nucleotide sequence ID" value="NZ_JAYGHT010000005.1"/>
</dbReference>
<reference evidence="2 3" key="1">
    <citation type="submission" date="2023-12" db="EMBL/GenBank/DDBJ databases">
        <title>Baltic Sea Cyanobacteria.</title>
        <authorList>
            <person name="Delbaje E."/>
            <person name="Fewer D.P."/>
            <person name="Shishido T.K."/>
        </authorList>
    </citation>
    <scope>NUCLEOTIDE SEQUENCE [LARGE SCALE GENOMIC DNA]</scope>
    <source>
        <strain evidence="2 3">CCNP 1315</strain>
    </source>
</reference>
<dbReference type="Proteomes" id="UP001301728">
    <property type="component" value="Unassembled WGS sequence"/>
</dbReference>
<feature type="chain" id="PRO_5047141290" evidence="1">
    <location>
        <begin position="32"/>
        <end position="65"/>
    </location>
</feature>
<evidence type="ECO:0000313" key="3">
    <source>
        <dbReference type="Proteomes" id="UP001301728"/>
    </source>
</evidence>
<name>A0ABU5TST6_9CYAN</name>